<dbReference type="GO" id="GO:0003723">
    <property type="term" value="F:RNA binding"/>
    <property type="evidence" value="ECO:0007669"/>
    <property type="project" value="TreeGrafter"/>
</dbReference>
<dbReference type="InterPro" id="IPR015362">
    <property type="entry name" value="WIBG_mago-bd"/>
</dbReference>
<dbReference type="SMART" id="SM01273">
    <property type="entry name" value="Mago-bind"/>
    <property type="match status" value="1"/>
</dbReference>
<protein>
    <recommendedName>
        <fullName evidence="2">Partner of Y14 and mago</fullName>
    </recommendedName>
</protein>
<feature type="compositionally biased region" description="Low complexity" evidence="3">
    <location>
        <begin position="122"/>
        <end position="146"/>
    </location>
</feature>
<dbReference type="EMBL" id="LR003716">
    <property type="protein sequence ID" value="SVE73335.1"/>
    <property type="molecule type" value="mRNA"/>
</dbReference>
<organism evidence="5">
    <name type="scientific">Ceriodaphnia reticulata</name>
    <dbReference type="NCBI Taxonomy" id="302197"/>
    <lineage>
        <taxon>Eukaryota</taxon>
        <taxon>Metazoa</taxon>
        <taxon>Ecdysozoa</taxon>
        <taxon>Arthropoda</taxon>
        <taxon>Crustacea</taxon>
        <taxon>Branchiopoda</taxon>
        <taxon>Diplostraca</taxon>
        <taxon>Cladocera</taxon>
        <taxon>Anomopoda</taxon>
        <taxon>Daphniidae</taxon>
        <taxon>Ceriodaphnia</taxon>
    </lineage>
</organism>
<sequence>MPSAGLHEQGDLFLPASRRPDGTWRKPRRVKEGYVPQEEVPVYESKGKQWAKSQPAYPVGINPAMIAAQSTQKAKKNNPPLIPGLPPAAQQAAKKKKKKPSKPESEVKEVTGKFAGFTIQEPTFGTPATTTKAPKQTAPAVESSSSVPATDPAKRLKNLKKKLKDTEALEAKIKSGELKNPDKDQLEKIKRKAEAVKEIKELEKLIK</sequence>
<dbReference type="SUPFAM" id="SSF101931">
    <property type="entry name" value="Pym (Within the bgcn gene intron protein, WIBG), N-terminal domain"/>
    <property type="match status" value="1"/>
</dbReference>
<feature type="region of interest" description="Disordered" evidence="3">
    <location>
        <begin position="68"/>
        <end position="161"/>
    </location>
</feature>
<name>A0A4Y7M0N3_9CRUS</name>
<evidence type="ECO:0000313" key="5">
    <source>
        <dbReference type="EMBL" id="SVE73335.1"/>
    </source>
</evidence>
<evidence type="ECO:0000256" key="2">
    <source>
        <dbReference type="ARBA" id="ARBA00018898"/>
    </source>
</evidence>
<dbReference type="GO" id="GO:0035145">
    <property type="term" value="C:exon-exon junction complex"/>
    <property type="evidence" value="ECO:0007669"/>
    <property type="project" value="TreeGrafter"/>
</dbReference>
<proteinExistence type="evidence at transcript level"/>
<dbReference type="GO" id="GO:0005737">
    <property type="term" value="C:cytoplasm"/>
    <property type="evidence" value="ECO:0007669"/>
    <property type="project" value="TreeGrafter"/>
</dbReference>
<dbReference type="PANTHER" id="PTHR22959">
    <property type="entry name" value="PYM PROTEIN"/>
    <property type="match status" value="1"/>
</dbReference>
<dbReference type="AlphaFoldDB" id="A0A4Y7M0N3"/>
<dbReference type="InterPro" id="IPR039333">
    <property type="entry name" value="PYM1"/>
</dbReference>
<dbReference type="Pfam" id="PF09282">
    <property type="entry name" value="Mago-bind"/>
    <property type="match status" value="1"/>
</dbReference>
<feature type="compositionally biased region" description="Basic and acidic residues" evidence="3">
    <location>
        <begin position="101"/>
        <end position="111"/>
    </location>
</feature>
<accession>A0A4Y7M0N3</accession>
<evidence type="ECO:0000259" key="4">
    <source>
        <dbReference type="SMART" id="SM01273"/>
    </source>
</evidence>
<feature type="domain" description="WIBG Mago-binding" evidence="4">
    <location>
        <begin position="10"/>
        <end position="36"/>
    </location>
</feature>
<evidence type="ECO:0000256" key="3">
    <source>
        <dbReference type="SAM" id="MobiDB-lite"/>
    </source>
</evidence>
<feature type="region of interest" description="Disordered" evidence="3">
    <location>
        <begin position="1"/>
        <end position="30"/>
    </location>
</feature>
<dbReference type="InterPro" id="IPR036348">
    <property type="entry name" value="WIBG_N_sf"/>
</dbReference>
<comment type="similarity">
    <text evidence="1">Belongs to the pym family.</text>
</comment>
<gene>
    <name evidence="5" type="primary">EOG090X0KVN</name>
</gene>
<dbReference type="PANTHER" id="PTHR22959:SF0">
    <property type="entry name" value="PARTNER OF Y14 AND MAGO"/>
    <property type="match status" value="1"/>
</dbReference>
<evidence type="ECO:0000256" key="1">
    <source>
        <dbReference type="ARBA" id="ARBA00009394"/>
    </source>
</evidence>
<reference evidence="5" key="1">
    <citation type="submission" date="2018-08" db="EMBL/GenBank/DDBJ databases">
        <authorList>
            <person name="Cornetti L."/>
        </authorList>
    </citation>
    <scope>NUCLEOTIDE SEQUENCE</scope>
    <source>
        <strain evidence="5">OM-SAIQ-clone2</strain>
    </source>
</reference>
<dbReference type="GO" id="GO:1903259">
    <property type="term" value="P:exon-exon junction complex disassembly"/>
    <property type="evidence" value="ECO:0007669"/>
    <property type="project" value="InterPro"/>
</dbReference>